<organism evidence="9 10">
    <name type="scientific">Cytophaga hutchinsonii (strain ATCC 33406 / DSM 1761 / CIP 103989 / NBRC 15051 / NCIMB 9469 / D465)</name>
    <dbReference type="NCBI Taxonomy" id="269798"/>
    <lineage>
        <taxon>Bacteria</taxon>
        <taxon>Pseudomonadati</taxon>
        <taxon>Bacteroidota</taxon>
        <taxon>Cytophagia</taxon>
        <taxon>Cytophagales</taxon>
        <taxon>Cytophagaceae</taxon>
        <taxon>Cytophaga</taxon>
    </lineage>
</organism>
<dbReference type="NCBIfam" id="TIGR01066">
    <property type="entry name" value="rplM_bact"/>
    <property type="match status" value="1"/>
</dbReference>
<dbReference type="CDD" id="cd00392">
    <property type="entry name" value="Ribosomal_L13"/>
    <property type="match status" value="1"/>
</dbReference>
<dbReference type="GO" id="GO:0003735">
    <property type="term" value="F:structural constituent of ribosome"/>
    <property type="evidence" value="ECO:0007669"/>
    <property type="project" value="InterPro"/>
</dbReference>
<evidence type="ECO:0000313" key="10">
    <source>
        <dbReference type="Proteomes" id="UP000001822"/>
    </source>
</evidence>
<protein>
    <recommendedName>
        <fullName evidence="5 6">Large ribosomal subunit protein uL13</fullName>
    </recommendedName>
</protein>
<dbReference type="PIRSF" id="PIRSF002181">
    <property type="entry name" value="Ribosomal_L13"/>
    <property type="match status" value="1"/>
</dbReference>
<dbReference type="Pfam" id="PF00572">
    <property type="entry name" value="Ribosomal_L13"/>
    <property type="match status" value="1"/>
</dbReference>
<keyword evidence="3 6" id="KW-0689">Ribosomal protein</keyword>
<dbReference type="PANTHER" id="PTHR11545">
    <property type="entry name" value="RIBOSOMAL PROTEIN L13"/>
    <property type="match status" value="1"/>
</dbReference>
<accession>A0A6N4SV36</accession>
<evidence type="ECO:0000313" key="9">
    <source>
        <dbReference type="EMBL" id="ABG60280.1"/>
    </source>
</evidence>
<evidence type="ECO:0000256" key="6">
    <source>
        <dbReference type="HAMAP-Rule" id="MF_01366"/>
    </source>
</evidence>
<proteinExistence type="inferred from homology"/>
<dbReference type="GO" id="GO:0022625">
    <property type="term" value="C:cytosolic large ribosomal subunit"/>
    <property type="evidence" value="ECO:0007669"/>
    <property type="project" value="TreeGrafter"/>
</dbReference>
<gene>
    <name evidence="6 8 9" type="primary">rplM</name>
    <name evidence="9" type="ordered locus">CHU_3039</name>
</gene>
<dbReference type="GO" id="GO:0017148">
    <property type="term" value="P:negative regulation of translation"/>
    <property type="evidence" value="ECO:0007669"/>
    <property type="project" value="TreeGrafter"/>
</dbReference>
<dbReference type="Proteomes" id="UP000001822">
    <property type="component" value="Chromosome"/>
</dbReference>
<dbReference type="InterPro" id="IPR005823">
    <property type="entry name" value="Ribosomal_uL13_bac-type"/>
</dbReference>
<evidence type="ECO:0000256" key="7">
    <source>
        <dbReference type="RuleBase" id="RU003877"/>
    </source>
</evidence>
<dbReference type="GO" id="GO:0003729">
    <property type="term" value="F:mRNA binding"/>
    <property type="evidence" value="ECO:0007669"/>
    <property type="project" value="UniProtKB-ARBA"/>
</dbReference>
<dbReference type="AlphaFoldDB" id="A0A6N4SV36"/>
<evidence type="ECO:0000256" key="3">
    <source>
        <dbReference type="ARBA" id="ARBA00022980"/>
    </source>
</evidence>
<dbReference type="FunFam" id="3.90.1180.10:FF:000001">
    <property type="entry name" value="50S ribosomal protein L13"/>
    <property type="match status" value="1"/>
</dbReference>
<dbReference type="InterPro" id="IPR005822">
    <property type="entry name" value="Ribosomal_uL13"/>
</dbReference>
<dbReference type="EMBL" id="CP000383">
    <property type="protein sequence ID" value="ABG60280.1"/>
    <property type="molecule type" value="Genomic_DNA"/>
</dbReference>
<dbReference type="PANTHER" id="PTHR11545:SF2">
    <property type="entry name" value="LARGE RIBOSOMAL SUBUNIT PROTEIN UL13M"/>
    <property type="match status" value="1"/>
</dbReference>
<dbReference type="InterPro" id="IPR023563">
    <property type="entry name" value="Ribosomal_uL13_CS"/>
</dbReference>
<evidence type="ECO:0000256" key="5">
    <source>
        <dbReference type="ARBA" id="ARBA00035201"/>
    </source>
</evidence>
<comment type="function">
    <text evidence="6 8">This protein is one of the early assembly proteins of the 50S ribosomal subunit, although it is not seen to bind rRNA by itself. It is important during the early stages of 50S assembly.</text>
</comment>
<evidence type="ECO:0000256" key="4">
    <source>
        <dbReference type="ARBA" id="ARBA00023274"/>
    </source>
</evidence>
<evidence type="ECO:0000256" key="2">
    <source>
        <dbReference type="ARBA" id="ARBA00011838"/>
    </source>
</evidence>
<dbReference type="HAMAP" id="MF_01366">
    <property type="entry name" value="Ribosomal_uL13"/>
    <property type="match status" value="1"/>
</dbReference>
<keyword evidence="10" id="KW-1185">Reference proteome</keyword>
<name>A0A6N4SV36_CYTH3</name>
<dbReference type="InterPro" id="IPR036899">
    <property type="entry name" value="Ribosomal_uL13_sf"/>
</dbReference>
<dbReference type="Gene3D" id="3.90.1180.10">
    <property type="entry name" value="Ribosomal protein L13"/>
    <property type="match status" value="1"/>
</dbReference>
<dbReference type="PROSITE" id="PS00783">
    <property type="entry name" value="RIBOSOMAL_L13"/>
    <property type="match status" value="1"/>
</dbReference>
<evidence type="ECO:0000256" key="8">
    <source>
        <dbReference type="RuleBase" id="RU003878"/>
    </source>
</evidence>
<dbReference type="SUPFAM" id="SSF52161">
    <property type="entry name" value="Ribosomal protein L13"/>
    <property type="match status" value="1"/>
</dbReference>
<keyword evidence="4 6" id="KW-0687">Ribonucleoprotein</keyword>
<comment type="similarity">
    <text evidence="1 6 7">Belongs to the universal ribosomal protein uL13 family.</text>
</comment>
<comment type="subunit">
    <text evidence="2 6">Part of the 50S ribosomal subunit.</text>
</comment>
<dbReference type="KEGG" id="chu:CHU_3039"/>
<dbReference type="RefSeq" id="WP_011586390.1">
    <property type="nucleotide sequence ID" value="NC_008255.1"/>
</dbReference>
<evidence type="ECO:0000256" key="1">
    <source>
        <dbReference type="ARBA" id="ARBA00006227"/>
    </source>
</evidence>
<reference evidence="9 10" key="1">
    <citation type="journal article" date="2007" name="Appl. Environ. Microbiol.">
        <title>Genome sequence of the cellulolytic gliding bacterium Cytophaga hutchinsonii.</title>
        <authorList>
            <person name="Xie G."/>
            <person name="Bruce D.C."/>
            <person name="Challacombe J.F."/>
            <person name="Chertkov O."/>
            <person name="Detter J.C."/>
            <person name="Gilna P."/>
            <person name="Han C.S."/>
            <person name="Lucas S."/>
            <person name="Misra M."/>
            <person name="Myers G.L."/>
            <person name="Richardson P."/>
            <person name="Tapia R."/>
            <person name="Thayer N."/>
            <person name="Thompson L.S."/>
            <person name="Brettin T.S."/>
            <person name="Henrissat B."/>
            <person name="Wilson D.B."/>
            <person name="McBride M.J."/>
        </authorList>
    </citation>
    <scope>NUCLEOTIDE SEQUENCE [LARGE SCALE GENOMIC DNA]</scope>
    <source>
        <strain evidence="10">ATCC 33406 / DSM 1761 / CIP 103989 / NBRC 15051 / NCIMB 9469 / D465</strain>
    </source>
</reference>
<dbReference type="OrthoDB" id="9801330at2"/>
<dbReference type="GO" id="GO:0006412">
    <property type="term" value="P:translation"/>
    <property type="evidence" value="ECO:0007669"/>
    <property type="project" value="UniProtKB-UniRule"/>
</dbReference>
<sequence length="147" mass="16584">MDSISYKTTFANKATVQKDWVIVDAAGKTLGRFASQVAMILRGKHKPSYTPHVDCGDNVIIINAEKIRLTGNKMNDKVYTSHTGHPGGQRFQTPKETLAKYPEKVLERAIKGMLPKNRIGRELFRHVHVFEGTQHPHEAQQPKVIQL</sequence>